<name>A0ACC0VLK9_9STRA</name>
<keyword evidence="2" id="KW-1185">Reference proteome</keyword>
<dbReference type="EMBL" id="CM047587">
    <property type="protein sequence ID" value="KAI9907202.1"/>
    <property type="molecule type" value="Genomic_DNA"/>
</dbReference>
<reference evidence="1 2" key="1">
    <citation type="journal article" date="2022" name="bioRxiv">
        <title>The genome of the oomycete Peronosclerospora sorghi, a cosmopolitan pathogen of maize and sorghum, is inflated with dispersed pseudogenes.</title>
        <authorList>
            <person name="Fletcher K."/>
            <person name="Martin F."/>
            <person name="Isakeit T."/>
            <person name="Cavanaugh K."/>
            <person name="Magill C."/>
            <person name="Michelmore R."/>
        </authorList>
    </citation>
    <scope>NUCLEOTIDE SEQUENCE [LARGE SCALE GENOMIC DNA]</scope>
    <source>
        <strain evidence="1">P6</strain>
    </source>
</reference>
<gene>
    <name evidence="1" type="ORF">PsorP6_003696</name>
</gene>
<dbReference type="Proteomes" id="UP001163321">
    <property type="component" value="Chromosome 8"/>
</dbReference>
<protein>
    <submittedName>
        <fullName evidence="1">Uncharacterized protein</fullName>
    </submittedName>
</protein>
<proteinExistence type="predicted"/>
<sequence>MLQKLYQTATISLLGLRPVSKKRTDSYLKTYCIRSIDPDDIGPAFSVPQDEYSRSTIDELSVDSGARCCHVGCRFVDSAVSDDPRKVAFSWYSFPAQKKQRLLMHTSLHPIHASHLFAVRRDRTGSRTAVGTLLPRPRLS</sequence>
<evidence type="ECO:0000313" key="1">
    <source>
        <dbReference type="EMBL" id="KAI9907202.1"/>
    </source>
</evidence>
<comment type="caution">
    <text evidence="1">The sequence shown here is derived from an EMBL/GenBank/DDBJ whole genome shotgun (WGS) entry which is preliminary data.</text>
</comment>
<accession>A0ACC0VLK9</accession>
<organism evidence="1 2">
    <name type="scientific">Peronosclerospora sorghi</name>
    <dbReference type="NCBI Taxonomy" id="230839"/>
    <lineage>
        <taxon>Eukaryota</taxon>
        <taxon>Sar</taxon>
        <taxon>Stramenopiles</taxon>
        <taxon>Oomycota</taxon>
        <taxon>Peronosporomycetes</taxon>
        <taxon>Peronosporales</taxon>
        <taxon>Peronosporaceae</taxon>
        <taxon>Peronosclerospora</taxon>
    </lineage>
</organism>
<evidence type="ECO:0000313" key="2">
    <source>
        <dbReference type="Proteomes" id="UP001163321"/>
    </source>
</evidence>